<evidence type="ECO:0000256" key="1">
    <source>
        <dbReference type="ARBA" id="ARBA00022898"/>
    </source>
</evidence>
<proteinExistence type="inferred from homology"/>
<dbReference type="GO" id="GO:0008483">
    <property type="term" value="F:transaminase activity"/>
    <property type="evidence" value="ECO:0007669"/>
    <property type="project" value="TreeGrafter"/>
</dbReference>
<dbReference type="SUPFAM" id="SSF53383">
    <property type="entry name" value="PLP-dependent transferases"/>
    <property type="match status" value="1"/>
</dbReference>
<dbReference type="AlphaFoldDB" id="A0A381X578"/>
<evidence type="ECO:0000256" key="2">
    <source>
        <dbReference type="ARBA" id="ARBA00037999"/>
    </source>
</evidence>
<dbReference type="InterPro" id="IPR015422">
    <property type="entry name" value="PyrdxlP-dep_Trfase_small"/>
</dbReference>
<dbReference type="GO" id="GO:0030170">
    <property type="term" value="F:pyridoxal phosphate binding"/>
    <property type="evidence" value="ECO:0007669"/>
    <property type="project" value="UniProtKB-ARBA"/>
</dbReference>
<keyword evidence="1" id="KW-0663">Pyridoxal phosphate</keyword>
<protein>
    <submittedName>
        <fullName evidence="3">Uncharacterized protein</fullName>
    </submittedName>
</protein>
<evidence type="ECO:0000313" key="3">
    <source>
        <dbReference type="EMBL" id="SVA59904.1"/>
    </source>
</evidence>
<name>A0A381X578_9ZZZZ</name>
<dbReference type="Gene3D" id="3.90.1150.10">
    <property type="entry name" value="Aspartate Aminotransferase, domain 1"/>
    <property type="match status" value="1"/>
</dbReference>
<comment type="similarity">
    <text evidence="2">Belongs to the DegT/DnrJ/EryC1 family.</text>
</comment>
<dbReference type="PANTHER" id="PTHR30244:SF36">
    <property type="entry name" value="3-OXO-GLUCOSE-6-PHOSPHATE:GLUTAMATE AMINOTRANSFERASE"/>
    <property type="match status" value="1"/>
</dbReference>
<gene>
    <name evidence="3" type="ORF">METZ01_LOCUS112758</name>
</gene>
<reference evidence="3" key="1">
    <citation type="submission" date="2018-05" db="EMBL/GenBank/DDBJ databases">
        <authorList>
            <person name="Lanie J.A."/>
            <person name="Ng W.-L."/>
            <person name="Kazmierczak K.M."/>
            <person name="Andrzejewski T.M."/>
            <person name="Davidsen T.M."/>
            <person name="Wayne K.J."/>
            <person name="Tettelin H."/>
            <person name="Glass J.I."/>
            <person name="Rusch D."/>
            <person name="Podicherti R."/>
            <person name="Tsui H.-C.T."/>
            <person name="Winkler M.E."/>
        </authorList>
    </citation>
    <scope>NUCLEOTIDE SEQUENCE</scope>
</reference>
<dbReference type="Pfam" id="PF01041">
    <property type="entry name" value="DegT_DnrJ_EryC1"/>
    <property type="match status" value="1"/>
</dbReference>
<dbReference type="InterPro" id="IPR015421">
    <property type="entry name" value="PyrdxlP-dep_Trfase_major"/>
</dbReference>
<sequence length="378" mass="40142">MGEPINVPLLDLSAQNQPLAVELKDAFARVLDSSQFILGLEVAGFESLAAESAGARHAIGVSSGTDALLLSLMTLGIGPGDEVLCPSFTFFATAGAIARTGATPVFVDSLESDFNIDIDTATGRVTDKTKAIIPVHLFGQSADMDGVQRLAKAHGLAVIEDAAQSMGATVGGQQVGTMGDLGAFSFFPSKNLGGFGDGGMITTDDDDMAKHARILRVHGGAPKYYHKTIGGNFRMDPMHAALLGIKLSHFSGYLARRRANAAQYLESLAQCDHVAEGRLTLPAEMEGRGHTWNQFTLRVANGKRDVLQSHLAANNIGSAIYYPVPLHQQECFAHLPNFGESLPVCEKMAGEVLSIPIYPELTEEQLGHVTDMLANAPL</sequence>
<dbReference type="CDD" id="cd00616">
    <property type="entry name" value="AHBA_syn"/>
    <property type="match status" value="1"/>
</dbReference>
<dbReference type="FunFam" id="3.40.640.10:FF:000089">
    <property type="entry name" value="Aminotransferase, DegT/DnrJ/EryC1/StrS family"/>
    <property type="match status" value="1"/>
</dbReference>
<dbReference type="PANTHER" id="PTHR30244">
    <property type="entry name" value="TRANSAMINASE"/>
    <property type="match status" value="1"/>
</dbReference>
<dbReference type="InterPro" id="IPR015424">
    <property type="entry name" value="PyrdxlP-dep_Trfase"/>
</dbReference>
<dbReference type="PIRSF" id="PIRSF000390">
    <property type="entry name" value="PLP_StrS"/>
    <property type="match status" value="1"/>
</dbReference>
<dbReference type="EMBL" id="UINC01013963">
    <property type="protein sequence ID" value="SVA59904.1"/>
    <property type="molecule type" value="Genomic_DNA"/>
</dbReference>
<accession>A0A381X578</accession>
<dbReference type="InterPro" id="IPR000653">
    <property type="entry name" value="DegT/StrS_aminotransferase"/>
</dbReference>
<dbReference type="GO" id="GO:0000271">
    <property type="term" value="P:polysaccharide biosynthetic process"/>
    <property type="evidence" value="ECO:0007669"/>
    <property type="project" value="TreeGrafter"/>
</dbReference>
<organism evidence="3">
    <name type="scientific">marine metagenome</name>
    <dbReference type="NCBI Taxonomy" id="408172"/>
    <lineage>
        <taxon>unclassified sequences</taxon>
        <taxon>metagenomes</taxon>
        <taxon>ecological metagenomes</taxon>
    </lineage>
</organism>
<dbReference type="Gene3D" id="3.40.640.10">
    <property type="entry name" value="Type I PLP-dependent aspartate aminotransferase-like (Major domain)"/>
    <property type="match status" value="1"/>
</dbReference>